<protein>
    <submittedName>
        <fullName evidence="5">Pirin family protein</fullName>
    </submittedName>
</protein>
<keyword evidence="6" id="KW-1185">Reference proteome</keyword>
<evidence type="ECO:0000313" key="6">
    <source>
        <dbReference type="Proteomes" id="UP001205965"/>
    </source>
</evidence>
<dbReference type="Gene3D" id="2.60.120.10">
    <property type="entry name" value="Jelly Rolls"/>
    <property type="match status" value="2"/>
</dbReference>
<dbReference type="Proteomes" id="UP001205965">
    <property type="component" value="Unassembled WGS sequence"/>
</dbReference>
<evidence type="ECO:0000259" key="3">
    <source>
        <dbReference type="Pfam" id="PF02678"/>
    </source>
</evidence>
<dbReference type="Pfam" id="PF05726">
    <property type="entry name" value="Pirin_C"/>
    <property type="match status" value="1"/>
</dbReference>
<dbReference type="InterPro" id="IPR011051">
    <property type="entry name" value="RmlC_Cupin_sf"/>
</dbReference>
<name>A0ABT2FU69_9CORY</name>
<reference evidence="5 6" key="1">
    <citation type="submission" date="2022-08" db="EMBL/GenBank/DDBJ databases">
        <title>YIM 101645 draft genome.</title>
        <authorList>
            <person name="Chen X."/>
        </authorList>
    </citation>
    <scope>NUCLEOTIDE SEQUENCE [LARGE SCALE GENOMIC DNA]</scope>
    <source>
        <strain evidence="5 6">YIM 101645</strain>
    </source>
</reference>
<organism evidence="5 6">
    <name type="scientific">Corynebacterium lemuris</name>
    <dbReference type="NCBI Taxonomy" id="1859292"/>
    <lineage>
        <taxon>Bacteria</taxon>
        <taxon>Bacillati</taxon>
        <taxon>Actinomycetota</taxon>
        <taxon>Actinomycetes</taxon>
        <taxon>Mycobacteriales</taxon>
        <taxon>Corynebacteriaceae</taxon>
        <taxon>Corynebacterium</taxon>
    </lineage>
</organism>
<feature type="domain" description="Pirin C-terminal" evidence="4">
    <location>
        <begin position="193"/>
        <end position="291"/>
    </location>
</feature>
<dbReference type="InterPro" id="IPR008778">
    <property type="entry name" value="Pirin_C_dom"/>
</dbReference>
<comment type="caution">
    <text evidence="5">The sequence shown here is derived from an EMBL/GenBank/DDBJ whole genome shotgun (WGS) entry which is preliminary data.</text>
</comment>
<dbReference type="PANTHER" id="PTHR13903">
    <property type="entry name" value="PIRIN-RELATED"/>
    <property type="match status" value="1"/>
</dbReference>
<evidence type="ECO:0000259" key="4">
    <source>
        <dbReference type="Pfam" id="PF05726"/>
    </source>
</evidence>
<dbReference type="PANTHER" id="PTHR13903:SF8">
    <property type="entry name" value="PIRIN"/>
    <property type="match status" value="1"/>
</dbReference>
<sequence>MITPNTPFRLTTPWQGTDPFLFAVHHQDAYPAGDAAMGPGDAHPEGWSMYHGQRIPGFPAHPHRGFETITLVTSGFVDHTDSVGASARYGQGDAQWLTTGAGVTHSEMFPLVNEDSPNPLELFQIWLNLPPESKTAAPEFSMQWAEDIPVWSTPGGAVQIIAGRIHDVQALNPPVNSWAADPANDVAVLLIDVTPNHSLTLPAAGTEKTRRTTYVFAGDATIGEHAVAQDWGYQQLGREETVITAGVEPVRAVVLQGVPISAPVAQHGPFVMNTRAELGQAFQDYRETQFGGWPWPSTEEVFPREQGRFAKFPDGQVSQPAAGE</sequence>
<accession>A0ABT2FU69</accession>
<gene>
    <name evidence="5" type="ORF">NYP18_00095</name>
</gene>
<dbReference type="InterPro" id="IPR014710">
    <property type="entry name" value="RmlC-like_jellyroll"/>
</dbReference>
<dbReference type="InterPro" id="IPR003829">
    <property type="entry name" value="Pirin_N_dom"/>
</dbReference>
<dbReference type="SUPFAM" id="SSF51182">
    <property type="entry name" value="RmlC-like cupins"/>
    <property type="match status" value="1"/>
</dbReference>
<dbReference type="Pfam" id="PF02678">
    <property type="entry name" value="Pirin"/>
    <property type="match status" value="1"/>
</dbReference>
<dbReference type="RefSeq" id="WP_259426062.1">
    <property type="nucleotide sequence ID" value="NZ_JANWTC010000001.1"/>
</dbReference>
<evidence type="ECO:0000256" key="1">
    <source>
        <dbReference type="ARBA" id="ARBA00008416"/>
    </source>
</evidence>
<dbReference type="EMBL" id="JANWTC010000001">
    <property type="protein sequence ID" value="MCS5478053.1"/>
    <property type="molecule type" value="Genomic_DNA"/>
</dbReference>
<feature type="domain" description="Pirin N-terminal" evidence="3">
    <location>
        <begin position="35"/>
        <end position="127"/>
    </location>
</feature>
<evidence type="ECO:0000313" key="5">
    <source>
        <dbReference type="EMBL" id="MCS5478053.1"/>
    </source>
</evidence>
<evidence type="ECO:0000256" key="2">
    <source>
        <dbReference type="RuleBase" id="RU003457"/>
    </source>
</evidence>
<proteinExistence type="inferred from homology"/>
<comment type="similarity">
    <text evidence="1 2">Belongs to the pirin family.</text>
</comment>
<dbReference type="InterPro" id="IPR012093">
    <property type="entry name" value="Pirin"/>
</dbReference>